<name>A0A5D2DDW0_GOSDA</name>
<proteinExistence type="predicted"/>
<dbReference type="Proteomes" id="UP000323506">
    <property type="component" value="Chromosome D02"/>
</dbReference>
<evidence type="ECO:0000313" key="2">
    <source>
        <dbReference type="Proteomes" id="UP000323506"/>
    </source>
</evidence>
<sequence length="72" mass="7899">MRRSSPLSSVVPVPFPTGYNDVRVLRRRPAVRGNRRCAGLLNVGEATWDDGTLLRHGGKLPRVSAILVFVMG</sequence>
<reference evidence="1 2" key="1">
    <citation type="submission" date="2019-06" db="EMBL/GenBank/DDBJ databases">
        <title>WGS assembly of Gossypium darwinii.</title>
        <authorList>
            <person name="Chen Z.J."/>
            <person name="Sreedasyam A."/>
            <person name="Ando A."/>
            <person name="Song Q."/>
            <person name="De L."/>
            <person name="Hulse-Kemp A."/>
            <person name="Ding M."/>
            <person name="Ye W."/>
            <person name="Kirkbride R."/>
            <person name="Jenkins J."/>
            <person name="Plott C."/>
            <person name="Lovell J."/>
            <person name="Lin Y.-M."/>
            <person name="Vaughn R."/>
            <person name="Liu B."/>
            <person name="Li W."/>
            <person name="Simpson S."/>
            <person name="Scheffler B."/>
            <person name="Saski C."/>
            <person name="Grover C."/>
            <person name="Hu G."/>
            <person name="Conover J."/>
            <person name="Carlson J."/>
            <person name="Shu S."/>
            <person name="Boston L."/>
            <person name="Williams M."/>
            <person name="Peterson D."/>
            <person name="Mcgee K."/>
            <person name="Jones D."/>
            <person name="Wendel J."/>
            <person name="Stelly D."/>
            <person name="Grimwood J."/>
            <person name="Schmutz J."/>
        </authorList>
    </citation>
    <scope>NUCLEOTIDE SEQUENCE [LARGE SCALE GENOMIC DNA]</scope>
    <source>
        <strain evidence="1">1808015.09</strain>
    </source>
</reference>
<dbReference type="EMBL" id="CM017702">
    <property type="protein sequence ID" value="TYG79981.1"/>
    <property type="molecule type" value="Genomic_DNA"/>
</dbReference>
<dbReference type="AlphaFoldDB" id="A0A5D2DDW0"/>
<accession>A0A5D2DDW0</accession>
<protein>
    <submittedName>
        <fullName evidence="1">Uncharacterized protein</fullName>
    </submittedName>
</protein>
<gene>
    <name evidence="1" type="ORF">ES288_D02G181000v1</name>
</gene>
<organism evidence="1 2">
    <name type="scientific">Gossypium darwinii</name>
    <name type="common">Darwin's cotton</name>
    <name type="synonym">Gossypium barbadense var. darwinii</name>
    <dbReference type="NCBI Taxonomy" id="34276"/>
    <lineage>
        <taxon>Eukaryota</taxon>
        <taxon>Viridiplantae</taxon>
        <taxon>Streptophyta</taxon>
        <taxon>Embryophyta</taxon>
        <taxon>Tracheophyta</taxon>
        <taxon>Spermatophyta</taxon>
        <taxon>Magnoliopsida</taxon>
        <taxon>eudicotyledons</taxon>
        <taxon>Gunneridae</taxon>
        <taxon>Pentapetalae</taxon>
        <taxon>rosids</taxon>
        <taxon>malvids</taxon>
        <taxon>Malvales</taxon>
        <taxon>Malvaceae</taxon>
        <taxon>Malvoideae</taxon>
        <taxon>Gossypium</taxon>
    </lineage>
</organism>
<evidence type="ECO:0000313" key="1">
    <source>
        <dbReference type="EMBL" id="TYG79981.1"/>
    </source>
</evidence>
<keyword evidence="2" id="KW-1185">Reference proteome</keyword>